<feature type="transmembrane region" description="Helical" evidence="1">
    <location>
        <begin position="184"/>
        <end position="202"/>
    </location>
</feature>
<dbReference type="EMBL" id="BBLT01000008">
    <property type="protein sequence ID" value="GAL86588.1"/>
    <property type="molecule type" value="Genomic_DNA"/>
</dbReference>
<dbReference type="OrthoDB" id="870852at2"/>
<gene>
    <name evidence="2" type="ORF">MYP_3818</name>
</gene>
<keyword evidence="1" id="KW-1133">Transmembrane helix</keyword>
<reference evidence="2 3" key="1">
    <citation type="submission" date="2014-09" db="EMBL/GenBank/DDBJ databases">
        <title>Sporocytophaga myxococcoides PG-01 genome sequencing.</title>
        <authorList>
            <person name="Liu L."/>
            <person name="Gao P.J."/>
            <person name="Chen G.J."/>
            <person name="Wang L.S."/>
        </authorList>
    </citation>
    <scope>NUCLEOTIDE SEQUENCE [LARGE SCALE GENOMIC DNA]</scope>
    <source>
        <strain evidence="2 3">PG-01</strain>
    </source>
</reference>
<dbReference type="AlphaFoldDB" id="A0A098LK68"/>
<evidence type="ECO:0000313" key="2">
    <source>
        <dbReference type="EMBL" id="GAL86588.1"/>
    </source>
</evidence>
<feature type="transmembrane region" description="Helical" evidence="1">
    <location>
        <begin position="15"/>
        <end position="33"/>
    </location>
</feature>
<accession>A0A098LK68</accession>
<dbReference type="STRING" id="153721.MYP_3818"/>
<organism evidence="2 3">
    <name type="scientific">Sporocytophaga myxococcoides</name>
    <dbReference type="NCBI Taxonomy" id="153721"/>
    <lineage>
        <taxon>Bacteria</taxon>
        <taxon>Pseudomonadati</taxon>
        <taxon>Bacteroidota</taxon>
        <taxon>Cytophagia</taxon>
        <taxon>Cytophagales</taxon>
        <taxon>Cytophagaceae</taxon>
        <taxon>Sporocytophaga</taxon>
    </lineage>
</organism>
<feature type="transmembrane region" description="Helical" evidence="1">
    <location>
        <begin position="235"/>
        <end position="253"/>
    </location>
</feature>
<keyword evidence="3" id="KW-1185">Reference proteome</keyword>
<protein>
    <submittedName>
        <fullName evidence="2">Uncharacterized protein</fullName>
    </submittedName>
</protein>
<keyword evidence="1" id="KW-0472">Membrane</keyword>
<dbReference type="RefSeq" id="WP_045466721.1">
    <property type="nucleotide sequence ID" value="NZ_BBLT01000008.1"/>
</dbReference>
<proteinExistence type="predicted"/>
<evidence type="ECO:0000256" key="1">
    <source>
        <dbReference type="SAM" id="Phobius"/>
    </source>
</evidence>
<dbReference type="Proteomes" id="UP000030185">
    <property type="component" value="Unassembled WGS sequence"/>
</dbReference>
<feature type="transmembrane region" description="Helical" evidence="1">
    <location>
        <begin position="100"/>
        <end position="121"/>
    </location>
</feature>
<dbReference type="eggNOG" id="ENOG50341PZ">
    <property type="taxonomic scope" value="Bacteria"/>
</dbReference>
<keyword evidence="1" id="KW-0812">Transmembrane</keyword>
<name>A0A098LK68_9BACT</name>
<comment type="caution">
    <text evidence="2">The sequence shown here is derived from an EMBL/GenBank/DDBJ whole genome shotgun (WGS) entry which is preliminary data.</text>
</comment>
<feature type="transmembrane region" description="Helical" evidence="1">
    <location>
        <begin position="68"/>
        <end position="93"/>
    </location>
</feature>
<sequence>MLYNNFLSGQNLPQIEHYIKLAIPFGILYLYAIYHPIAIGESIELMDASFYLLLVFAIFSKSNIFRGVALSICLLSRFSLIFWTPLYLWIIFLTEDKKNVFKIVGVMASMGMIFYILPFLAKDPTILTNSFEYYKIGILGEWKGQGWQQPGEKPFSIFQGLGFASFFYDFVGGDLSQKISKLQYAQLIFCISSLALAGYLFIKNRSHINVQFFSVLALKFNLIFFYAFVQVPYPYLFFIPVYISIYIISYFAWNIKKTQI</sequence>
<evidence type="ECO:0000313" key="3">
    <source>
        <dbReference type="Proteomes" id="UP000030185"/>
    </source>
</evidence>
<feature type="transmembrane region" description="Helical" evidence="1">
    <location>
        <begin position="209"/>
        <end position="229"/>
    </location>
</feature>